<dbReference type="SMART" id="SM00487">
    <property type="entry name" value="DEXDc"/>
    <property type="match status" value="1"/>
</dbReference>
<dbReference type="CDD" id="cd18785">
    <property type="entry name" value="SF2_C"/>
    <property type="match status" value="1"/>
</dbReference>
<dbReference type="Proteomes" id="UP000831460">
    <property type="component" value="Chromosome"/>
</dbReference>
<keyword evidence="2" id="KW-0547">Nucleotide-binding</keyword>
<dbReference type="EMBL" id="CP094532">
    <property type="protein sequence ID" value="UOE40325.1"/>
    <property type="molecule type" value="Genomic_DNA"/>
</dbReference>
<dbReference type="RefSeq" id="WP_243548348.1">
    <property type="nucleotide sequence ID" value="NZ_CP094532.1"/>
</dbReference>
<dbReference type="InterPro" id="IPR011545">
    <property type="entry name" value="DEAD/DEAH_box_helicase_dom"/>
</dbReference>
<dbReference type="GO" id="GO:0004386">
    <property type="term" value="F:helicase activity"/>
    <property type="evidence" value="ECO:0007669"/>
    <property type="project" value="UniProtKB-KW"/>
</dbReference>
<keyword evidence="2" id="KW-0378">Hydrolase</keyword>
<keyword evidence="3" id="KW-1185">Reference proteome</keyword>
<name>A0ABY4BMC5_9FLAO</name>
<organism evidence="2 3">
    <name type="scientific">Chryseobacterium suipulveris</name>
    <dbReference type="NCBI Taxonomy" id="2929800"/>
    <lineage>
        <taxon>Bacteria</taxon>
        <taxon>Pseudomonadati</taxon>
        <taxon>Bacteroidota</taxon>
        <taxon>Flavobacteriia</taxon>
        <taxon>Flavobacteriales</taxon>
        <taxon>Weeksellaceae</taxon>
        <taxon>Chryseobacterium group</taxon>
        <taxon>Chryseobacterium</taxon>
    </lineage>
</organism>
<evidence type="ECO:0000313" key="3">
    <source>
        <dbReference type="Proteomes" id="UP000831460"/>
    </source>
</evidence>
<accession>A0ABY4BMC5</accession>
<gene>
    <name evidence="2" type="ORF">MTP09_10425</name>
</gene>
<dbReference type="SUPFAM" id="SSF52540">
    <property type="entry name" value="P-loop containing nucleoside triphosphate hydrolases"/>
    <property type="match status" value="1"/>
</dbReference>
<dbReference type="Gene3D" id="3.40.50.300">
    <property type="entry name" value="P-loop containing nucleotide triphosphate hydrolases"/>
    <property type="match status" value="2"/>
</dbReference>
<keyword evidence="2" id="KW-0067">ATP-binding</keyword>
<feature type="domain" description="Helicase ATP-binding" evidence="1">
    <location>
        <begin position="185"/>
        <end position="344"/>
    </location>
</feature>
<keyword evidence="2" id="KW-0347">Helicase</keyword>
<evidence type="ECO:0000259" key="1">
    <source>
        <dbReference type="PROSITE" id="PS51192"/>
    </source>
</evidence>
<dbReference type="Pfam" id="PF00270">
    <property type="entry name" value="DEAD"/>
    <property type="match status" value="1"/>
</dbReference>
<sequence>MKLTQQLQDKIDELGLKKENILYLTMQGEYMHEIRIGEKDVEYRDLTEHYLSRIFKKDKSGKYVSMKPITHILFQQGYSTTSPRMLIECKGWVINGKNYPSDADFSNYARYSDSINLILGKIEYDSVKFSVLIPAKPKEKKVREKVEINHPEYLKPINLVEVEYARTGKSKSTDELGMREMQRKAYKARSAQYLLLKAPPASGKSRALMFIALDKLINQGVKKVIVAVPERSIGSSFSPTDLVKFGFFANWELNPRFNLCTAGSDKSKVKAFISFLESDERILICTHATLRFAYEGIQPKDLNDCLIAIDEFHHVSADGENILGEVLRSIMKNSNAHIVAMTGSYFRGDSVPVLLPEDEAKFTKVTYNYYEQLNGYDYLKSLGIGYHFYRGRYWVKDEEKEISALEEILDEDKKTIIHIPSVNSAESSKQKYEEVNHIVDCIGEMEFQDEETKIMYVKSRRTGRILKIADLVNDDPKSRDKVVAYLRGVSKPEDIDMIIALGMAKEGFDWPFCEHALTIGYRGSLTEIIQIIGRATRDSENKTHAQFTNLIASPDAEDDDVKVAVNNMLKAITASLLMEQVLAPNFKFKPKDDESEDLDYDLDGVDGTLKIEGFKLPTSQRAKDIIESDLNDLKAKILQDDTMLKAMPGNLEPEVINTVLIPKIIRETYPDLSEEDVEAVRQHVVVDSVIKAGSVVEEGGKKFIKMAGSFVNIDDIHIDLIDSINPFQRAFEILSKNVTVRMLKAIQDTINITKVEMTEDEAKILWPKILEFRKSTGEAPNLQSFDPKEVRMAEALLFLQELKRRKMQEESN</sequence>
<dbReference type="InterPro" id="IPR014001">
    <property type="entry name" value="Helicase_ATP-bd"/>
</dbReference>
<dbReference type="PROSITE" id="PS51192">
    <property type="entry name" value="HELICASE_ATP_BIND_1"/>
    <property type="match status" value="1"/>
</dbReference>
<protein>
    <submittedName>
        <fullName evidence="2">ATP-dependent helicase</fullName>
    </submittedName>
</protein>
<proteinExistence type="predicted"/>
<evidence type="ECO:0000313" key="2">
    <source>
        <dbReference type="EMBL" id="UOE40325.1"/>
    </source>
</evidence>
<reference evidence="2 3" key="1">
    <citation type="submission" date="2022-03" db="EMBL/GenBank/DDBJ databases">
        <title>Chryseobacterium sp. isolated from particulate matters in swine house.</title>
        <authorList>
            <person name="Won M."/>
            <person name="Kim S.-J."/>
            <person name="Kwon S.-W."/>
        </authorList>
    </citation>
    <scope>NUCLEOTIDE SEQUENCE [LARGE SCALE GENOMIC DNA]</scope>
    <source>
        <strain evidence="2 3">SC2-2</strain>
    </source>
</reference>
<dbReference type="InterPro" id="IPR027417">
    <property type="entry name" value="P-loop_NTPase"/>
</dbReference>